<dbReference type="STRING" id="72664.V4KNR2"/>
<evidence type="ECO:0000256" key="6">
    <source>
        <dbReference type="ARBA" id="ARBA00022630"/>
    </source>
</evidence>
<dbReference type="KEGG" id="eus:EUTSA_v10001137mg"/>
<dbReference type="AlphaFoldDB" id="V4KNR2"/>
<evidence type="ECO:0000313" key="15">
    <source>
        <dbReference type="Proteomes" id="UP000030689"/>
    </source>
</evidence>
<organism evidence="14 15">
    <name type="scientific">Eutrema salsugineum</name>
    <name type="common">Saltwater cress</name>
    <name type="synonym">Sisymbrium salsugineum</name>
    <dbReference type="NCBI Taxonomy" id="72664"/>
    <lineage>
        <taxon>Eukaryota</taxon>
        <taxon>Viridiplantae</taxon>
        <taxon>Streptophyta</taxon>
        <taxon>Embryophyta</taxon>
        <taxon>Tracheophyta</taxon>
        <taxon>Spermatophyta</taxon>
        <taxon>Magnoliopsida</taxon>
        <taxon>eudicotyledons</taxon>
        <taxon>Gunneridae</taxon>
        <taxon>Pentapetalae</taxon>
        <taxon>rosids</taxon>
        <taxon>malvids</taxon>
        <taxon>Brassicales</taxon>
        <taxon>Brassicaceae</taxon>
        <taxon>Eutremeae</taxon>
        <taxon>Eutrema</taxon>
    </lineage>
</organism>
<dbReference type="Gene3D" id="3.30.43.10">
    <property type="entry name" value="Uridine Diphospho-n-acetylenolpyruvylglucosamine Reductase, domain 2"/>
    <property type="match status" value="1"/>
</dbReference>
<dbReference type="OMA" id="MAYIGQF"/>
<dbReference type="InterPro" id="IPR016167">
    <property type="entry name" value="FAD-bd_PCMH_sub1"/>
</dbReference>
<keyword evidence="10" id="KW-0560">Oxidoreductase</keyword>
<keyword evidence="5" id="KW-0964">Secreted</keyword>
<keyword evidence="9" id="KW-0274">FAD</keyword>
<dbReference type="Gramene" id="ESQ39500">
    <property type="protein sequence ID" value="ESQ39500"/>
    <property type="gene ID" value="EUTSA_v10001137mg"/>
</dbReference>
<keyword evidence="11" id="KW-1015">Disulfide bond</keyword>
<gene>
    <name evidence="14" type="ORF">EUTSA_v10001137mg</name>
</gene>
<comment type="similarity">
    <text evidence="3">Belongs to the oxygen-dependent FAD-linked oxidoreductase family.</text>
</comment>
<dbReference type="eggNOG" id="ENOG502QQWK">
    <property type="taxonomic scope" value="Eukaryota"/>
</dbReference>
<evidence type="ECO:0000259" key="13">
    <source>
        <dbReference type="PROSITE" id="PS51387"/>
    </source>
</evidence>
<evidence type="ECO:0000256" key="8">
    <source>
        <dbReference type="ARBA" id="ARBA00022741"/>
    </source>
</evidence>
<evidence type="ECO:0000256" key="10">
    <source>
        <dbReference type="ARBA" id="ARBA00023002"/>
    </source>
</evidence>
<dbReference type="InterPro" id="IPR006094">
    <property type="entry name" value="Oxid_FAD_bind_N"/>
</dbReference>
<keyword evidence="6" id="KW-0285">Flavoprotein</keyword>
<evidence type="ECO:0000313" key="14">
    <source>
        <dbReference type="EMBL" id="ESQ39500.1"/>
    </source>
</evidence>
<sequence>MEFSKPITTLSCISFLALYFSLYTITPISSTSLQLQDDFIKCLHENTNVNFPLEKTFFSPERNASIFIEVLESTAQNQRYLTKSMPKPGFIFKPVHESHVQASVICSKKLGIHLRVRSGGHDYEGVSYVSQIETSFIIIDLSRLRQINVDIEGNSAWVQAGATIGELYYRIAEKSKIHGCPAGVYPSLGIGGHITGGAYGSLMRKYGLAADNVVDAKIVDANGKLLDRTAMGEDLFWAIRGGSGGSFGIILSWKIKLVPVPVTLTVFTVTKTLEQDVGLEILSKWQRVADKLTVSMSYIGQFLGEKGNLIEVMNKGFPELGLTLEDCVEMSWIESIVYNSGFRTNPLPPPEVLLQAKSPLGEVYFKAKSDFAKEPIPALGLKGMIKKFLEEDAALVIWTPYGGMMEKIPESEIPFPHRSGTIFMIQYYRSWSETEKRPDLRIKWIRELYSYMTPYVSSNPRQAYVNYRDLDLGQNNHNNSKENFLNAQIWGAKYFKDNFNRLVKIKSKVDPENLFRHEQSIPPLL</sequence>
<comment type="cofactor">
    <cofactor evidence="1">
        <name>FAD</name>
        <dbReference type="ChEBI" id="CHEBI:57692"/>
    </cofactor>
</comment>
<dbReference type="Pfam" id="PF08031">
    <property type="entry name" value="BBE"/>
    <property type="match status" value="1"/>
</dbReference>
<reference evidence="14 15" key="1">
    <citation type="journal article" date="2013" name="Front. Plant Sci.">
        <title>The Reference Genome of the Halophytic Plant Eutrema salsugineum.</title>
        <authorList>
            <person name="Yang R."/>
            <person name="Jarvis D.E."/>
            <person name="Chen H."/>
            <person name="Beilstein M.A."/>
            <person name="Grimwood J."/>
            <person name="Jenkins J."/>
            <person name="Shu S."/>
            <person name="Prochnik S."/>
            <person name="Xin M."/>
            <person name="Ma C."/>
            <person name="Schmutz J."/>
            <person name="Wing R.A."/>
            <person name="Mitchell-Olds T."/>
            <person name="Schumaker K.S."/>
            <person name="Wang X."/>
        </authorList>
    </citation>
    <scope>NUCLEOTIDE SEQUENCE [LARGE SCALE GENOMIC DNA]</scope>
</reference>
<keyword evidence="7" id="KW-0732">Signal</keyword>
<keyword evidence="4" id="KW-0134">Cell wall</keyword>
<accession>V4KNR2</accession>
<dbReference type="InterPro" id="IPR016169">
    <property type="entry name" value="FAD-bd_PCMH_sub2"/>
</dbReference>
<evidence type="ECO:0000256" key="7">
    <source>
        <dbReference type="ARBA" id="ARBA00022729"/>
    </source>
</evidence>
<dbReference type="PANTHER" id="PTHR32448">
    <property type="entry name" value="OS08G0158400 PROTEIN"/>
    <property type="match status" value="1"/>
</dbReference>
<dbReference type="EMBL" id="KI517465">
    <property type="protein sequence ID" value="ESQ39500.1"/>
    <property type="molecule type" value="Genomic_DNA"/>
</dbReference>
<keyword evidence="8" id="KW-0547">Nucleotide-binding</keyword>
<name>V4KNR2_EUTSA</name>
<keyword evidence="15" id="KW-1185">Reference proteome</keyword>
<dbReference type="InterPro" id="IPR036318">
    <property type="entry name" value="FAD-bd_PCMH-like_sf"/>
</dbReference>
<evidence type="ECO:0000256" key="11">
    <source>
        <dbReference type="ARBA" id="ARBA00023157"/>
    </source>
</evidence>
<proteinExistence type="inferred from homology"/>
<dbReference type="InterPro" id="IPR012951">
    <property type="entry name" value="BBE"/>
</dbReference>
<evidence type="ECO:0000256" key="1">
    <source>
        <dbReference type="ARBA" id="ARBA00001974"/>
    </source>
</evidence>
<evidence type="ECO:0000256" key="4">
    <source>
        <dbReference type="ARBA" id="ARBA00022512"/>
    </source>
</evidence>
<dbReference type="Gene3D" id="3.40.462.20">
    <property type="match status" value="1"/>
</dbReference>
<dbReference type="Gene3D" id="3.30.465.10">
    <property type="match status" value="1"/>
</dbReference>
<dbReference type="PROSITE" id="PS51387">
    <property type="entry name" value="FAD_PCMH"/>
    <property type="match status" value="1"/>
</dbReference>
<feature type="domain" description="FAD-binding PCMH-type" evidence="13">
    <location>
        <begin position="84"/>
        <end position="260"/>
    </location>
</feature>
<dbReference type="SUPFAM" id="SSF56176">
    <property type="entry name" value="FAD-binding/transporter-associated domain-like"/>
    <property type="match status" value="1"/>
</dbReference>
<evidence type="ECO:0000256" key="9">
    <source>
        <dbReference type="ARBA" id="ARBA00022827"/>
    </source>
</evidence>
<comment type="subcellular location">
    <subcellularLocation>
        <location evidence="2">Secreted</location>
        <location evidence="2">Cell wall</location>
    </subcellularLocation>
</comment>
<dbReference type="FunFam" id="3.30.43.10:FF:000004">
    <property type="entry name" value="Berberine bridge enzyme-like 15"/>
    <property type="match status" value="1"/>
</dbReference>
<evidence type="ECO:0000256" key="5">
    <source>
        <dbReference type="ARBA" id="ARBA00022525"/>
    </source>
</evidence>
<protein>
    <recommendedName>
        <fullName evidence="13">FAD-binding PCMH-type domain-containing protein</fullName>
    </recommendedName>
</protein>
<dbReference type="Proteomes" id="UP000030689">
    <property type="component" value="Unassembled WGS sequence"/>
</dbReference>
<dbReference type="Pfam" id="PF01565">
    <property type="entry name" value="FAD_binding_4"/>
    <property type="match status" value="1"/>
</dbReference>
<evidence type="ECO:0000256" key="3">
    <source>
        <dbReference type="ARBA" id="ARBA00005466"/>
    </source>
</evidence>
<evidence type="ECO:0000256" key="2">
    <source>
        <dbReference type="ARBA" id="ARBA00004191"/>
    </source>
</evidence>
<evidence type="ECO:0000256" key="12">
    <source>
        <dbReference type="ARBA" id="ARBA00023180"/>
    </source>
</evidence>
<dbReference type="InterPro" id="IPR016166">
    <property type="entry name" value="FAD-bd_PCMH"/>
</dbReference>
<keyword evidence="12" id="KW-0325">Glycoprotein</keyword>
<dbReference type="GO" id="GO:0016491">
    <property type="term" value="F:oxidoreductase activity"/>
    <property type="evidence" value="ECO:0007669"/>
    <property type="project" value="UniProtKB-KW"/>
</dbReference>
<dbReference type="GO" id="GO:0071949">
    <property type="term" value="F:FAD binding"/>
    <property type="evidence" value="ECO:0007669"/>
    <property type="project" value="InterPro"/>
</dbReference>